<evidence type="ECO:0000256" key="8">
    <source>
        <dbReference type="SAM" id="SignalP"/>
    </source>
</evidence>
<gene>
    <name evidence="10" type="ORF">BU14_0327s0008</name>
</gene>
<feature type="region of interest" description="Disordered" evidence="7">
    <location>
        <begin position="90"/>
        <end position="115"/>
    </location>
</feature>
<dbReference type="AlphaFoldDB" id="A0A1X6NYZ6"/>
<feature type="compositionally biased region" description="Low complexity" evidence="7">
    <location>
        <begin position="683"/>
        <end position="692"/>
    </location>
</feature>
<feature type="domain" description="Polycomb protein VEFS-Box" evidence="9">
    <location>
        <begin position="119"/>
        <end position="233"/>
    </location>
</feature>
<evidence type="ECO:0000313" key="11">
    <source>
        <dbReference type="Proteomes" id="UP000218209"/>
    </source>
</evidence>
<keyword evidence="8" id="KW-0732">Signal</keyword>
<feature type="compositionally biased region" description="Basic residues" evidence="7">
    <location>
        <begin position="95"/>
        <end position="112"/>
    </location>
</feature>
<feature type="compositionally biased region" description="Gly residues" evidence="7">
    <location>
        <begin position="345"/>
        <end position="354"/>
    </location>
</feature>
<comment type="similarity">
    <text evidence="1">Belongs to the VEFS (VRN2-EMF2-FIS2-SU(Z)12) family.</text>
</comment>
<feature type="compositionally biased region" description="Gly residues" evidence="7">
    <location>
        <begin position="310"/>
        <end position="323"/>
    </location>
</feature>
<accession>A0A1X6NYZ6</accession>
<keyword evidence="6" id="KW-0804">Transcription</keyword>
<organism evidence="10 11">
    <name type="scientific">Porphyra umbilicalis</name>
    <name type="common">Purple laver</name>
    <name type="synonym">Red alga</name>
    <dbReference type="NCBI Taxonomy" id="2786"/>
    <lineage>
        <taxon>Eukaryota</taxon>
        <taxon>Rhodophyta</taxon>
        <taxon>Bangiophyceae</taxon>
        <taxon>Bangiales</taxon>
        <taxon>Bangiaceae</taxon>
        <taxon>Porphyra</taxon>
    </lineage>
</organism>
<keyword evidence="3" id="KW-0863">Zinc-finger</keyword>
<keyword evidence="4" id="KW-0862">Zinc</keyword>
<feature type="compositionally biased region" description="Pro residues" evidence="7">
    <location>
        <begin position="746"/>
        <end position="765"/>
    </location>
</feature>
<feature type="region of interest" description="Disordered" evidence="7">
    <location>
        <begin position="678"/>
        <end position="855"/>
    </location>
</feature>
<reference evidence="10 11" key="1">
    <citation type="submission" date="2017-03" db="EMBL/GenBank/DDBJ databases">
        <title>WGS assembly of Porphyra umbilicalis.</title>
        <authorList>
            <person name="Brawley S.H."/>
            <person name="Blouin N.A."/>
            <person name="Ficko-Blean E."/>
            <person name="Wheeler G.L."/>
            <person name="Lohr M."/>
            <person name="Goodson H.V."/>
            <person name="Jenkins J.W."/>
            <person name="Blaby-Haas C.E."/>
            <person name="Helliwell K.E."/>
            <person name="Chan C."/>
            <person name="Marriage T."/>
            <person name="Bhattacharya D."/>
            <person name="Klein A.S."/>
            <person name="Badis Y."/>
            <person name="Brodie J."/>
            <person name="Cao Y."/>
            <person name="Collen J."/>
            <person name="Dittami S.M."/>
            <person name="Gachon C.M."/>
            <person name="Green B.R."/>
            <person name="Karpowicz S."/>
            <person name="Kim J.W."/>
            <person name="Kudahl U."/>
            <person name="Lin S."/>
            <person name="Michel G."/>
            <person name="Mittag M."/>
            <person name="Olson B.J."/>
            <person name="Pangilinan J."/>
            <person name="Peng Y."/>
            <person name="Qiu H."/>
            <person name="Shu S."/>
            <person name="Singer J.T."/>
            <person name="Smith A.G."/>
            <person name="Sprecher B.N."/>
            <person name="Wagner V."/>
            <person name="Wang W."/>
            <person name="Wang Z.-Y."/>
            <person name="Yan J."/>
            <person name="Yarish C."/>
            <person name="Zoeuner-Riek S."/>
            <person name="Zhuang Y."/>
            <person name="Zou Y."/>
            <person name="Lindquist E.A."/>
            <person name="Grimwood J."/>
            <person name="Barry K."/>
            <person name="Rokhsar D.S."/>
            <person name="Schmutz J."/>
            <person name="Stiller J.W."/>
            <person name="Grossman A.R."/>
            <person name="Prochnik S.E."/>
        </authorList>
    </citation>
    <scope>NUCLEOTIDE SEQUENCE [LARGE SCALE GENOMIC DNA]</scope>
    <source>
        <strain evidence="10">4086291</strain>
    </source>
</reference>
<feature type="compositionally biased region" description="Low complexity" evidence="7">
    <location>
        <begin position="526"/>
        <end position="536"/>
    </location>
</feature>
<feature type="compositionally biased region" description="Basic and acidic residues" evidence="7">
    <location>
        <begin position="700"/>
        <end position="717"/>
    </location>
</feature>
<evidence type="ECO:0000256" key="7">
    <source>
        <dbReference type="SAM" id="MobiDB-lite"/>
    </source>
</evidence>
<evidence type="ECO:0000313" key="10">
    <source>
        <dbReference type="EMBL" id="OSX73797.1"/>
    </source>
</evidence>
<feature type="compositionally biased region" description="Low complexity" evidence="7">
    <location>
        <begin position="724"/>
        <end position="734"/>
    </location>
</feature>
<evidence type="ECO:0000256" key="4">
    <source>
        <dbReference type="ARBA" id="ARBA00022833"/>
    </source>
</evidence>
<feature type="region of interest" description="Disordered" evidence="7">
    <location>
        <begin position="304"/>
        <end position="355"/>
    </location>
</feature>
<feature type="region of interest" description="Disordered" evidence="7">
    <location>
        <begin position="513"/>
        <end position="536"/>
    </location>
</feature>
<keyword evidence="5" id="KW-0805">Transcription regulation</keyword>
<protein>
    <recommendedName>
        <fullName evidence="9">Polycomb protein VEFS-Box domain-containing protein</fullName>
    </recommendedName>
</protein>
<dbReference type="EMBL" id="KV918979">
    <property type="protein sequence ID" value="OSX73797.1"/>
    <property type="molecule type" value="Genomic_DNA"/>
</dbReference>
<dbReference type="GO" id="GO:0008270">
    <property type="term" value="F:zinc ion binding"/>
    <property type="evidence" value="ECO:0007669"/>
    <property type="project" value="UniProtKB-KW"/>
</dbReference>
<dbReference type="Pfam" id="PF09733">
    <property type="entry name" value="VEFS-Box"/>
    <property type="match status" value="1"/>
</dbReference>
<evidence type="ECO:0000259" key="9">
    <source>
        <dbReference type="Pfam" id="PF09733"/>
    </source>
</evidence>
<feature type="compositionally biased region" description="Low complexity" evidence="7">
    <location>
        <begin position="324"/>
        <end position="341"/>
    </location>
</feature>
<feature type="signal peptide" evidence="8">
    <location>
        <begin position="1"/>
        <end position="18"/>
    </location>
</feature>
<evidence type="ECO:0000256" key="6">
    <source>
        <dbReference type="ARBA" id="ARBA00023163"/>
    </source>
</evidence>
<keyword evidence="11" id="KW-1185">Reference proteome</keyword>
<proteinExistence type="inferred from homology"/>
<dbReference type="CDD" id="cd21553">
    <property type="entry name" value="VEFS-box_EMF2-like"/>
    <property type="match status" value="1"/>
</dbReference>
<dbReference type="Proteomes" id="UP000218209">
    <property type="component" value="Unassembled WGS sequence"/>
</dbReference>
<keyword evidence="2" id="KW-0479">Metal-binding</keyword>
<feature type="region of interest" description="Disordered" evidence="7">
    <location>
        <begin position="412"/>
        <end position="443"/>
    </location>
</feature>
<feature type="compositionally biased region" description="Polar residues" evidence="7">
    <location>
        <begin position="414"/>
        <end position="425"/>
    </location>
</feature>
<evidence type="ECO:0000256" key="1">
    <source>
        <dbReference type="ARBA" id="ARBA00007416"/>
    </source>
</evidence>
<evidence type="ECO:0000256" key="5">
    <source>
        <dbReference type="ARBA" id="ARBA00023015"/>
    </source>
</evidence>
<sequence length="855" mass="85082">MLLPGILGLAGCVAPSAGAVQPSARLPPIRDAVASADVHPAGRASSSQQLRVDDGAVRSVSELRDRGGAGSATATAAFLRRQRCCLRHPLAAGASRRRPRMSPRSSGKRAHRTLAPASAGREYFHTGTLAPLTVKQSPHAELSSDSEDVVDEDWLHSMDAARLEALELPAHDVLFMTLWTGYVDAVPSWGDRGAAFLLGSFFVARRRTILETGLLAQAVAHVEVMYTHGLFDVDAAAQAIGVLTDRSSSGVPRGSLVGAANGLDPAEAVVAAAAGVAASDARAAAAEPAGKGDRRARHFVRCAERHRGGRGGSSAVGGRGGDSGVRPGAACAPARARSSTDGGEGDAAGDGGAMAGMSTSGREVIKAVGRDILAAAGAGDVAAVETGVADDLSVVSFKVGSQTPMTRIAAQWGERQQSQRPNMSHSAAPPPPPPLTIAFSNAAPLPSGELRDSACAANPPSSAQARTPAALWCFPTGAAARGCRAARGGCAATGVDRRHLHSPPPPALVPTIPGLPRPHRHHDSDSTSALRTATAATTATSTNADVCGGSENVATATSSVEGPATSPTAAAARSAVGAARIADAAAATALGAGAASDRAAVAAAAAMARAAASATAVKTGPAMAGAPAVAEMGASRHFALSRSTAAVGGAGRLGGGDRGRRAQRETCFAGVPLAQLSGSHSNGVDVGGNADAHGGGGLRGDLRVEGDCAGDQRDRGGARRAGRAHAGSVASRRGVATGGGGAPALKPSPAPPPPAPPPPPRPPPFTTGGMVGCGRGASERQATAAAGGRGGGGTAAAATASMTHSGRRPVRRHLADGRGGAQRRGAHVALLLRHHARSHQGDTAVSPRPGRGGHK</sequence>
<evidence type="ECO:0000256" key="2">
    <source>
        <dbReference type="ARBA" id="ARBA00022723"/>
    </source>
</evidence>
<evidence type="ECO:0000256" key="3">
    <source>
        <dbReference type="ARBA" id="ARBA00022771"/>
    </source>
</evidence>
<feature type="chain" id="PRO_5013185704" description="Polycomb protein VEFS-Box domain-containing protein" evidence="8">
    <location>
        <begin position="19"/>
        <end position="855"/>
    </location>
</feature>
<dbReference type="InterPro" id="IPR019135">
    <property type="entry name" value="Polycomb_protein_VEFS-Box"/>
</dbReference>
<name>A0A1X6NYZ6_PORUM</name>